<comment type="cofactor">
    <cofactor evidence="7">
        <name>Fe(2+)</name>
        <dbReference type="ChEBI" id="CHEBI:29033"/>
    </cofactor>
    <text evidence="7">Binds 1 Fe(2+) ion per subunit.</text>
</comment>
<keyword evidence="3 7" id="KW-0479">Metal-binding</keyword>
<dbReference type="PRINTS" id="PR00789">
    <property type="entry name" value="OSIALOPTASE"/>
</dbReference>
<gene>
    <name evidence="7 9" type="primary">tsaD</name>
    <name evidence="9" type="ORF">SHM_03330</name>
</gene>
<feature type="binding site" evidence="7">
    <location>
        <position position="110"/>
    </location>
    <ligand>
        <name>Fe cation</name>
        <dbReference type="ChEBI" id="CHEBI:24875"/>
    </ligand>
</feature>
<proteinExistence type="inferred from homology"/>
<feature type="binding site" evidence="7">
    <location>
        <position position="267"/>
    </location>
    <ligand>
        <name>substrate</name>
    </ligand>
</feature>
<feature type="binding site" evidence="7">
    <location>
        <position position="182"/>
    </location>
    <ligand>
        <name>substrate</name>
    </ligand>
</feature>
<dbReference type="InterPro" id="IPR043129">
    <property type="entry name" value="ATPase_NBD"/>
</dbReference>
<sequence length="312" mass="34112">MIILAIETSCDETSVAVIKDKNVLSNIIASQIKLHQQYGGVVPELAARAHSENIATVLQTAIEKSNISIMDIDFIAYTNTPGLASCLHVGKIIAETIAAYLEKPLLSCNHLYGHLYASLINNEWEFPVLGLLVSGGHTQLMLANEHLNFTILGQTLDDAVGECYDKVARMLGLKYPGGPEIERSAKLGKPTYKLPLPKNDNSLDFSFSGLKSACANLINKEKGKLQFNNFAASFQTTVIQVLINKIELALKKHNPKTLVLAGGVSANQQLRLAVLDLKNKYPNLKIIVPKLEYCTDNAAMIGILASYQIEHK</sequence>
<evidence type="ECO:0000256" key="7">
    <source>
        <dbReference type="HAMAP-Rule" id="MF_01445"/>
    </source>
</evidence>
<feature type="binding site" evidence="7">
    <location>
        <begin position="132"/>
        <end position="136"/>
    </location>
    <ligand>
        <name>substrate</name>
    </ligand>
</feature>
<feature type="binding site" evidence="7">
    <location>
        <position position="178"/>
    </location>
    <ligand>
        <name>substrate</name>
    </ligand>
</feature>
<dbReference type="EC" id="2.3.1.234" evidence="7"/>
<evidence type="ECO:0000256" key="3">
    <source>
        <dbReference type="ARBA" id="ARBA00022723"/>
    </source>
</evidence>
<evidence type="ECO:0000256" key="1">
    <source>
        <dbReference type="ARBA" id="ARBA00022679"/>
    </source>
</evidence>
<dbReference type="PANTHER" id="PTHR11735">
    <property type="entry name" value="TRNA N6-ADENOSINE THREONYLCARBAMOYLTRANSFERASE"/>
    <property type="match status" value="1"/>
</dbReference>
<comment type="function">
    <text evidence="7">Required for the formation of a threonylcarbamoyl group on adenosine at position 37 (t(6)A37) in tRNAs that read codons beginning with adenine. Is involved in the transfer of the threonylcarbamoyl moiety of threonylcarbamoyl-AMP (TC-AMP) to the N6 group of A37, together with TsaE and TsaB. TsaD likely plays a direct catalytic role in this reaction.</text>
</comment>
<evidence type="ECO:0000256" key="5">
    <source>
        <dbReference type="ARBA" id="ARBA00023315"/>
    </source>
</evidence>
<accession>A0ABM8BS64</accession>
<evidence type="ECO:0000256" key="2">
    <source>
        <dbReference type="ARBA" id="ARBA00022694"/>
    </source>
</evidence>
<keyword evidence="10" id="KW-1185">Reference proteome</keyword>
<dbReference type="InterPro" id="IPR022450">
    <property type="entry name" value="TsaD"/>
</dbReference>
<dbReference type="HAMAP" id="MF_01445">
    <property type="entry name" value="TsaD"/>
    <property type="match status" value="1"/>
</dbReference>
<protein>
    <recommendedName>
        <fullName evidence="7">tRNA N6-adenosine threonylcarbamoyltransferase</fullName>
        <ecNumber evidence="7">2.3.1.234</ecNumber>
    </recommendedName>
    <alternativeName>
        <fullName evidence="7">N6-L-threonylcarbamoyladenine synthase</fullName>
        <shortName evidence="7">t(6)A synthase</shortName>
    </alternativeName>
    <alternativeName>
        <fullName evidence="7">t(6)A37 threonylcarbamoyladenosine biosynthesis protein TsaD</fullName>
    </alternativeName>
    <alternativeName>
        <fullName evidence="7">tRNA threonylcarbamoyladenosine biosynthesis protein TsaD</fullName>
    </alternativeName>
</protein>
<dbReference type="NCBIfam" id="TIGR00329">
    <property type="entry name" value="gcp_kae1"/>
    <property type="match status" value="1"/>
</dbReference>
<keyword evidence="7" id="KW-0963">Cytoplasm</keyword>
<evidence type="ECO:0000313" key="9">
    <source>
        <dbReference type="EMBL" id="BDT02687.1"/>
    </source>
</evidence>
<comment type="catalytic activity">
    <reaction evidence="6 7">
        <text>L-threonylcarbamoyladenylate + adenosine(37) in tRNA = N(6)-L-threonylcarbamoyladenosine(37) in tRNA + AMP + H(+)</text>
        <dbReference type="Rhea" id="RHEA:37059"/>
        <dbReference type="Rhea" id="RHEA-COMP:10162"/>
        <dbReference type="Rhea" id="RHEA-COMP:10163"/>
        <dbReference type="ChEBI" id="CHEBI:15378"/>
        <dbReference type="ChEBI" id="CHEBI:73682"/>
        <dbReference type="ChEBI" id="CHEBI:74411"/>
        <dbReference type="ChEBI" id="CHEBI:74418"/>
        <dbReference type="ChEBI" id="CHEBI:456215"/>
        <dbReference type="EC" id="2.3.1.234"/>
    </reaction>
</comment>
<comment type="similarity">
    <text evidence="7">Belongs to the KAE1 / TsaD family.</text>
</comment>
<dbReference type="Pfam" id="PF00814">
    <property type="entry name" value="TsaD"/>
    <property type="match status" value="1"/>
</dbReference>
<dbReference type="Gene3D" id="3.30.420.40">
    <property type="match status" value="2"/>
</dbReference>
<feature type="domain" description="Gcp-like" evidence="8">
    <location>
        <begin position="22"/>
        <end position="302"/>
    </location>
</feature>
<reference evidence="9 10" key="1">
    <citation type="journal article" date="2022" name="Front. Microbiol.">
        <title>Male-killing mechanisms vary between Spiroplasma species.</title>
        <authorList>
            <person name="Arai H."/>
            <person name="Inoue M."/>
            <person name="Kageyama D."/>
        </authorList>
    </citation>
    <scope>NUCLEOTIDE SEQUENCE [LARGE SCALE GENOMIC DNA]</scope>
    <source>
        <strain evidence="10">sHm</strain>
    </source>
</reference>
<dbReference type="EMBL" id="AP026933">
    <property type="protein sequence ID" value="BDT02687.1"/>
    <property type="molecule type" value="Genomic_DNA"/>
</dbReference>
<dbReference type="Proteomes" id="UP001163387">
    <property type="component" value="Chromosome"/>
</dbReference>
<evidence type="ECO:0000256" key="6">
    <source>
        <dbReference type="ARBA" id="ARBA00048117"/>
    </source>
</evidence>
<dbReference type="InterPro" id="IPR017861">
    <property type="entry name" value="KAE1/TsaD"/>
</dbReference>
<evidence type="ECO:0000313" key="10">
    <source>
        <dbReference type="Proteomes" id="UP001163387"/>
    </source>
</evidence>
<dbReference type="RefSeq" id="WP_281748960.1">
    <property type="nucleotide sequence ID" value="NZ_AP026933.1"/>
</dbReference>
<feature type="binding site" evidence="7">
    <location>
        <position position="296"/>
    </location>
    <ligand>
        <name>Fe cation</name>
        <dbReference type="ChEBI" id="CHEBI:24875"/>
    </ligand>
</feature>
<dbReference type="PANTHER" id="PTHR11735:SF6">
    <property type="entry name" value="TRNA N6-ADENOSINE THREONYLCARBAMOYLTRANSFERASE, MITOCHONDRIAL"/>
    <property type="match status" value="1"/>
</dbReference>
<keyword evidence="1 7" id="KW-0808">Transferase</keyword>
<dbReference type="InterPro" id="IPR000905">
    <property type="entry name" value="Gcp-like_dom"/>
</dbReference>
<organism evidence="9 10">
    <name type="scientific">Spiroplasma ixodetis</name>
    <dbReference type="NCBI Taxonomy" id="2141"/>
    <lineage>
        <taxon>Bacteria</taxon>
        <taxon>Bacillati</taxon>
        <taxon>Mycoplasmatota</taxon>
        <taxon>Mollicutes</taxon>
        <taxon>Entomoplasmatales</taxon>
        <taxon>Spiroplasmataceae</taxon>
        <taxon>Spiroplasma</taxon>
    </lineage>
</organism>
<keyword evidence="4 7" id="KW-0408">Iron</keyword>
<dbReference type="CDD" id="cd24133">
    <property type="entry name" value="ASKHA_NBD_TsaD_bac"/>
    <property type="match status" value="1"/>
</dbReference>
<evidence type="ECO:0000256" key="4">
    <source>
        <dbReference type="ARBA" id="ARBA00023004"/>
    </source>
</evidence>
<feature type="binding site" evidence="7">
    <location>
        <position position="114"/>
    </location>
    <ligand>
        <name>Fe cation</name>
        <dbReference type="ChEBI" id="CHEBI:24875"/>
    </ligand>
</feature>
<name>A0ABM8BS64_9MOLU</name>
<keyword evidence="5 7" id="KW-0012">Acyltransferase</keyword>
<feature type="binding site" evidence="7">
    <location>
        <position position="165"/>
    </location>
    <ligand>
        <name>substrate</name>
    </ligand>
</feature>
<comment type="subcellular location">
    <subcellularLocation>
        <location evidence="7">Cytoplasm</location>
    </subcellularLocation>
</comment>
<dbReference type="SUPFAM" id="SSF53067">
    <property type="entry name" value="Actin-like ATPase domain"/>
    <property type="match status" value="1"/>
</dbReference>
<dbReference type="NCBIfam" id="TIGR03723">
    <property type="entry name" value="T6A_TsaD_YgjD"/>
    <property type="match status" value="1"/>
</dbReference>
<evidence type="ECO:0000259" key="8">
    <source>
        <dbReference type="Pfam" id="PF00814"/>
    </source>
</evidence>
<keyword evidence="2 7" id="KW-0819">tRNA processing</keyword>